<dbReference type="EMBL" id="JAKUCV010005477">
    <property type="protein sequence ID" value="KAJ4830983.1"/>
    <property type="molecule type" value="Genomic_DNA"/>
</dbReference>
<protein>
    <submittedName>
        <fullName evidence="2">Uncharacterized protein</fullName>
    </submittedName>
</protein>
<feature type="region of interest" description="Disordered" evidence="1">
    <location>
        <begin position="144"/>
        <end position="164"/>
    </location>
</feature>
<dbReference type="Proteomes" id="UP001141552">
    <property type="component" value="Unassembled WGS sequence"/>
</dbReference>
<evidence type="ECO:0000256" key="1">
    <source>
        <dbReference type="SAM" id="MobiDB-lite"/>
    </source>
</evidence>
<reference evidence="2" key="2">
    <citation type="journal article" date="2023" name="Plants (Basel)">
        <title>Annotation of the Turnera subulata (Passifloraceae) Draft Genome Reveals the S-Locus Evolved after the Divergence of Turneroideae from Passifloroideae in a Stepwise Manner.</title>
        <authorList>
            <person name="Henning P.M."/>
            <person name="Roalson E.H."/>
            <person name="Mir W."/>
            <person name="McCubbin A.G."/>
            <person name="Shore J.S."/>
        </authorList>
    </citation>
    <scope>NUCLEOTIDE SEQUENCE</scope>
    <source>
        <strain evidence="2">F60SS</strain>
    </source>
</reference>
<dbReference type="OrthoDB" id="2012753at2759"/>
<evidence type="ECO:0000313" key="2">
    <source>
        <dbReference type="EMBL" id="KAJ4830983.1"/>
    </source>
</evidence>
<comment type="caution">
    <text evidence="2">The sequence shown here is derived from an EMBL/GenBank/DDBJ whole genome shotgun (WGS) entry which is preliminary data.</text>
</comment>
<sequence>MAALDVVTKLYGCRRSLVNLLSKIMNSQLISFFTLPDGNSSRNNGTESNCLQEDLKDAAMSGPSSAGNNIPSNMVDRKGEGNVSASQPANVDASAEVNMEASITTDDVLRAGGLGARDDISSFLPVASDSTDFEETILNAKNYEGAQGETSRPGLGWTEAAERK</sequence>
<feature type="region of interest" description="Disordered" evidence="1">
    <location>
        <begin position="58"/>
        <end position="92"/>
    </location>
</feature>
<dbReference type="PANTHER" id="PTHR37250">
    <property type="entry name" value="OS05G0496000 PROTEIN"/>
    <property type="match status" value="1"/>
</dbReference>
<reference evidence="2" key="1">
    <citation type="submission" date="2022-02" db="EMBL/GenBank/DDBJ databases">
        <authorList>
            <person name="Henning P.M."/>
            <person name="McCubbin A.G."/>
            <person name="Shore J.S."/>
        </authorList>
    </citation>
    <scope>NUCLEOTIDE SEQUENCE</scope>
    <source>
        <strain evidence="2">F60SS</strain>
        <tissue evidence="2">Leaves</tissue>
    </source>
</reference>
<gene>
    <name evidence="2" type="ORF">Tsubulata_009301</name>
</gene>
<feature type="compositionally biased region" description="Polar residues" evidence="1">
    <location>
        <begin position="62"/>
        <end position="72"/>
    </location>
</feature>
<evidence type="ECO:0000313" key="3">
    <source>
        <dbReference type="Proteomes" id="UP001141552"/>
    </source>
</evidence>
<organism evidence="2 3">
    <name type="scientific">Turnera subulata</name>
    <dbReference type="NCBI Taxonomy" id="218843"/>
    <lineage>
        <taxon>Eukaryota</taxon>
        <taxon>Viridiplantae</taxon>
        <taxon>Streptophyta</taxon>
        <taxon>Embryophyta</taxon>
        <taxon>Tracheophyta</taxon>
        <taxon>Spermatophyta</taxon>
        <taxon>Magnoliopsida</taxon>
        <taxon>eudicotyledons</taxon>
        <taxon>Gunneridae</taxon>
        <taxon>Pentapetalae</taxon>
        <taxon>rosids</taxon>
        <taxon>fabids</taxon>
        <taxon>Malpighiales</taxon>
        <taxon>Passifloraceae</taxon>
        <taxon>Turnera</taxon>
    </lineage>
</organism>
<dbReference type="PANTHER" id="PTHR37250:SF1">
    <property type="entry name" value="OS05G0496000 PROTEIN"/>
    <property type="match status" value="1"/>
</dbReference>
<proteinExistence type="predicted"/>
<accession>A0A9Q0J793</accession>
<keyword evidence="3" id="KW-1185">Reference proteome</keyword>
<name>A0A9Q0J793_9ROSI</name>
<dbReference type="AlphaFoldDB" id="A0A9Q0J793"/>